<evidence type="ECO:0000256" key="3">
    <source>
        <dbReference type="ARBA" id="ARBA00022679"/>
    </source>
</evidence>
<dbReference type="InterPro" id="IPR029028">
    <property type="entry name" value="Alpha/beta_knot_MTases"/>
</dbReference>
<dbReference type="Pfam" id="PF00588">
    <property type="entry name" value="SpoU_methylase"/>
    <property type="match status" value="1"/>
</dbReference>
<dbReference type="OMA" id="REVAYLH"/>
<reference evidence="7 8" key="1">
    <citation type="journal article" date="2011" name="Science">
        <title>The Selaginella genome identifies genetic changes associated with the evolution of vascular plants.</title>
        <authorList>
            <person name="Banks J.A."/>
            <person name="Nishiyama T."/>
            <person name="Hasebe M."/>
            <person name="Bowman J.L."/>
            <person name="Gribskov M."/>
            <person name="dePamphilis C."/>
            <person name="Albert V.A."/>
            <person name="Aono N."/>
            <person name="Aoyama T."/>
            <person name="Ambrose B.A."/>
            <person name="Ashton N.W."/>
            <person name="Axtell M.J."/>
            <person name="Barker E."/>
            <person name="Barker M.S."/>
            <person name="Bennetzen J.L."/>
            <person name="Bonawitz N.D."/>
            <person name="Chapple C."/>
            <person name="Cheng C."/>
            <person name="Correa L.G."/>
            <person name="Dacre M."/>
            <person name="DeBarry J."/>
            <person name="Dreyer I."/>
            <person name="Elias M."/>
            <person name="Engstrom E.M."/>
            <person name="Estelle M."/>
            <person name="Feng L."/>
            <person name="Finet C."/>
            <person name="Floyd S.K."/>
            <person name="Frommer W.B."/>
            <person name="Fujita T."/>
            <person name="Gramzow L."/>
            <person name="Gutensohn M."/>
            <person name="Harholt J."/>
            <person name="Hattori M."/>
            <person name="Heyl A."/>
            <person name="Hirai T."/>
            <person name="Hiwatashi Y."/>
            <person name="Ishikawa M."/>
            <person name="Iwata M."/>
            <person name="Karol K.G."/>
            <person name="Koehler B."/>
            <person name="Kolukisaoglu U."/>
            <person name="Kubo M."/>
            <person name="Kurata T."/>
            <person name="Lalonde S."/>
            <person name="Li K."/>
            <person name="Li Y."/>
            <person name="Litt A."/>
            <person name="Lyons E."/>
            <person name="Manning G."/>
            <person name="Maruyama T."/>
            <person name="Michael T.P."/>
            <person name="Mikami K."/>
            <person name="Miyazaki S."/>
            <person name="Morinaga S."/>
            <person name="Murata T."/>
            <person name="Mueller-Roeber B."/>
            <person name="Nelson D.R."/>
            <person name="Obara M."/>
            <person name="Oguri Y."/>
            <person name="Olmstead R.G."/>
            <person name="Onodera N."/>
            <person name="Petersen B.L."/>
            <person name="Pils B."/>
            <person name="Prigge M."/>
            <person name="Rensing S.A."/>
            <person name="Riano-Pachon D.M."/>
            <person name="Roberts A.W."/>
            <person name="Sato Y."/>
            <person name="Scheller H.V."/>
            <person name="Schulz B."/>
            <person name="Schulz C."/>
            <person name="Shakirov E.V."/>
            <person name="Shibagaki N."/>
            <person name="Shinohara N."/>
            <person name="Shippen D.E."/>
            <person name="Soerensen I."/>
            <person name="Sotooka R."/>
            <person name="Sugimoto N."/>
            <person name="Sugita M."/>
            <person name="Sumikawa N."/>
            <person name="Tanurdzic M."/>
            <person name="Theissen G."/>
            <person name="Ulvskov P."/>
            <person name="Wakazuki S."/>
            <person name="Weng J.K."/>
            <person name="Willats W.W."/>
            <person name="Wipf D."/>
            <person name="Wolf P.G."/>
            <person name="Yang L."/>
            <person name="Zimmer A.D."/>
            <person name="Zhu Q."/>
            <person name="Mitros T."/>
            <person name="Hellsten U."/>
            <person name="Loque D."/>
            <person name="Otillar R."/>
            <person name="Salamov A."/>
            <person name="Schmutz J."/>
            <person name="Shapiro H."/>
            <person name="Lindquist E."/>
            <person name="Lucas S."/>
            <person name="Rokhsar D."/>
            <person name="Grigoriev I.V."/>
        </authorList>
    </citation>
    <scope>NUCLEOTIDE SEQUENCE [LARGE SCALE GENOMIC DNA]</scope>
</reference>
<dbReference type="PANTHER" id="PTHR42786:SF2">
    <property type="entry name" value="TRNA (CYTIDINE_URIDINE-2'-O-)-METHYLTRANSFERASE TRMJ"/>
    <property type="match status" value="1"/>
</dbReference>
<feature type="domain" description="tRNA/rRNA methyltransferase SpoU type" evidence="6">
    <location>
        <begin position="49"/>
        <end position="172"/>
    </location>
</feature>
<dbReference type="InterPro" id="IPR029026">
    <property type="entry name" value="tRNA_m1G_MTases_N"/>
</dbReference>
<proteinExistence type="inferred from homology"/>
<comment type="similarity">
    <text evidence="1">Belongs to the class IV-like SAM-binding methyltransferase superfamily. RNA methyltransferase TrmH family.</text>
</comment>
<dbReference type="GO" id="GO:0002128">
    <property type="term" value="P:tRNA nucleoside ribose methylation"/>
    <property type="evidence" value="ECO:0000318"/>
    <property type="project" value="GO_Central"/>
</dbReference>
<organism evidence="8">
    <name type="scientific">Selaginella moellendorffii</name>
    <name type="common">Spikemoss</name>
    <dbReference type="NCBI Taxonomy" id="88036"/>
    <lineage>
        <taxon>Eukaryota</taxon>
        <taxon>Viridiplantae</taxon>
        <taxon>Streptophyta</taxon>
        <taxon>Embryophyta</taxon>
        <taxon>Tracheophyta</taxon>
        <taxon>Lycopodiopsida</taxon>
        <taxon>Selaginellales</taxon>
        <taxon>Selaginellaceae</taxon>
        <taxon>Selaginella</taxon>
    </lineage>
</organism>
<evidence type="ECO:0000256" key="5">
    <source>
        <dbReference type="SAM" id="MobiDB-lite"/>
    </source>
</evidence>
<dbReference type="Gramene" id="EFJ23985">
    <property type="protein sequence ID" value="EFJ23985"/>
    <property type="gene ID" value="SELMODRAFT_415294"/>
</dbReference>
<dbReference type="AlphaFoldDB" id="D8RVN0"/>
<dbReference type="KEGG" id="smo:SELMODRAFT_415294"/>
<dbReference type="CDD" id="cd18093">
    <property type="entry name" value="SpoU-like_TrmJ"/>
    <property type="match status" value="1"/>
</dbReference>
<evidence type="ECO:0000313" key="8">
    <source>
        <dbReference type="Proteomes" id="UP000001514"/>
    </source>
</evidence>
<feature type="region of interest" description="Disordered" evidence="5">
    <location>
        <begin position="317"/>
        <end position="338"/>
    </location>
</feature>
<evidence type="ECO:0000313" key="7">
    <source>
        <dbReference type="EMBL" id="EFJ23985.1"/>
    </source>
</evidence>
<dbReference type="Gene3D" id="1.10.8.590">
    <property type="match status" value="1"/>
</dbReference>
<dbReference type="EMBL" id="GL377591">
    <property type="protein sequence ID" value="EFJ23985.1"/>
    <property type="molecule type" value="Genomic_DNA"/>
</dbReference>
<dbReference type="GO" id="GO:0003723">
    <property type="term" value="F:RNA binding"/>
    <property type="evidence" value="ECO:0007669"/>
    <property type="project" value="InterPro"/>
</dbReference>
<evidence type="ECO:0000256" key="1">
    <source>
        <dbReference type="ARBA" id="ARBA00007228"/>
    </source>
</evidence>
<gene>
    <name evidence="7" type="ORF">SELMODRAFT_415294</name>
</gene>
<evidence type="ECO:0000259" key="6">
    <source>
        <dbReference type="Pfam" id="PF00588"/>
    </source>
</evidence>
<sequence>MAAFGVSPGGIGGSSQDGGRALAHWARSSRSSEGCARWITVSWECGIECRQVWLVSPECDYFSDEARQMAVNPVAKSLLEDVNVVKTIPEAVGECLMAIGFTRRDGRDRVVNEVPYPKLCIPAKGQAIALVFGREDDGLTNEELLYCTHTCRIPTTKWEGSLNVSHAVALALSKMFSSYERLRRVHKEPGPEYNEFLPPPGTAPLREVDLLLRRWRSVVKNCNVAASLVSKPEFTTRHRLQQHLKRIFHRARLAQREVNIIHGFLTLVDGNAHTVGDLFSDLQEKMSEGESEEDYEEFLKKAEECNKKLEEERGWDEYDYSETDEEEKRAIQAELESY</sequence>
<dbReference type="Gene3D" id="3.40.1280.10">
    <property type="match status" value="1"/>
</dbReference>
<dbReference type="InterPro" id="IPR004384">
    <property type="entry name" value="RNA_MeTrfase_TrmJ/LasT"/>
</dbReference>
<dbReference type="InterPro" id="IPR001537">
    <property type="entry name" value="SpoU_MeTrfase"/>
</dbReference>
<dbReference type="eggNOG" id="ENOG502SBRF">
    <property type="taxonomic scope" value="Eukaryota"/>
</dbReference>
<protein>
    <recommendedName>
        <fullName evidence="6">tRNA/rRNA methyltransferase SpoU type domain-containing protein</fullName>
    </recommendedName>
</protein>
<keyword evidence="8" id="KW-1185">Reference proteome</keyword>
<evidence type="ECO:0000256" key="4">
    <source>
        <dbReference type="ARBA" id="ARBA00022691"/>
    </source>
</evidence>
<dbReference type="PANTHER" id="PTHR42786">
    <property type="entry name" value="TRNA/RRNA METHYLTRANSFERASE"/>
    <property type="match status" value="1"/>
</dbReference>
<dbReference type="SUPFAM" id="SSF75217">
    <property type="entry name" value="alpha/beta knot"/>
    <property type="match status" value="1"/>
</dbReference>
<dbReference type="HOGENOM" id="CLU_822317_0_0_1"/>
<dbReference type="GO" id="GO:0005829">
    <property type="term" value="C:cytosol"/>
    <property type="evidence" value="ECO:0000318"/>
    <property type="project" value="GO_Central"/>
</dbReference>
<name>D8RVN0_SELML</name>
<keyword evidence="3" id="KW-0808">Transferase</keyword>
<dbReference type="InParanoid" id="D8RVN0"/>
<dbReference type="STRING" id="88036.D8RVN0"/>
<accession>D8RVN0</accession>
<keyword evidence="2" id="KW-0489">Methyltransferase</keyword>
<dbReference type="Proteomes" id="UP000001514">
    <property type="component" value="Unassembled WGS sequence"/>
</dbReference>
<dbReference type="GO" id="GO:0008173">
    <property type="term" value="F:RNA methyltransferase activity"/>
    <property type="evidence" value="ECO:0007669"/>
    <property type="project" value="InterPro"/>
</dbReference>
<evidence type="ECO:0000256" key="2">
    <source>
        <dbReference type="ARBA" id="ARBA00022603"/>
    </source>
</evidence>
<keyword evidence="4" id="KW-0949">S-adenosyl-L-methionine</keyword>